<keyword evidence="3" id="KW-1185">Reference proteome</keyword>
<evidence type="ECO:0000256" key="1">
    <source>
        <dbReference type="SAM" id="MobiDB-lite"/>
    </source>
</evidence>
<protein>
    <submittedName>
        <fullName evidence="2">Uncharacterized protein</fullName>
    </submittedName>
</protein>
<proteinExistence type="predicted"/>
<organism evidence="2 3">
    <name type="scientific">Sphaerobolus stellatus (strain SS14)</name>
    <dbReference type="NCBI Taxonomy" id="990650"/>
    <lineage>
        <taxon>Eukaryota</taxon>
        <taxon>Fungi</taxon>
        <taxon>Dikarya</taxon>
        <taxon>Basidiomycota</taxon>
        <taxon>Agaricomycotina</taxon>
        <taxon>Agaricomycetes</taxon>
        <taxon>Phallomycetidae</taxon>
        <taxon>Geastrales</taxon>
        <taxon>Sphaerobolaceae</taxon>
        <taxon>Sphaerobolus</taxon>
    </lineage>
</organism>
<evidence type="ECO:0000313" key="3">
    <source>
        <dbReference type="Proteomes" id="UP000054279"/>
    </source>
</evidence>
<dbReference type="HOGENOM" id="CLU_1897552_0_0_1"/>
<dbReference type="EMBL" id="KN837153">
    <property type="protein sequence ID" value="KIJ39353.1"/>
    <property type="molecule type" value="Genomic_DNA"/>
</dbReference>
<sequence>MPPRCIGRPPLKRTSSGQKSKTESLLTVSTIFTVEESDIDKETEQIPEIPALTQEQQDITWRDIWAIVLELPKSSLHCVEVCADDLSLAHIWQRGSHEDAVNLEALNWSQVLRNEVQEAMRLCGARPMQIMKDI</sequence>
<gene>
    <name evidence="2" type="ORF">M422DRAFT_49692</name>
</gene>
<feature type="region of interest" description="Disordered" evidence="1">
    <location>
        <begin position="1"/>
        <end position="22"/>
    </location>
</feature>
<evidence type="ECO:0000313" key="2">
    <source>
        <dbReference type="EMBL" id="KIJ39353.1"/>
    </source>
</evidence>
<name>A0A0C9U8J2_SPHS4</name>
<dbReference type="AlphaFoldDB" id="A0A0C9U8J2"/>
<reference evidence="2 3" key="1">
    <citation type="submission" date="2014-06" db="EMBL/GenBank/DDBJ databases">
        <title>Evolutionary Origins and Diversification of the Mycorrhizal Mutualists.</title>
        <authorList>
            <consortium name="DOE Joint Genome Institute"/>
            <consortium name="Mycorrhizal Genomics Consortium"/>
            <person name="Kohler A."/>
            <person name="Kuo A."/>
            <person name="Nagy L.G."/>
            <person name="Floudas D."/>
            <person name="Copeland A."/>
            <person name="Barry K.W."/>
            <person name="Cichocki N."/>
            <person name="Veneault-Fourrey C."/>
            <person name="LaButti K."/>
            <person name="Lindquist E.A."/>
            <person name="Lipzen A."/>
            <person name="Lundell T."/>
            <person name="Morin E."/>
            <person name="Murat C."/>
            <person name="Riley R."/>
            <person name="Ohm R."/>
            <person name="Sun H."/>
            <person name="Tunlid A."/>
            <person name="Henrissat B."/>
            <person name="Grigoriev I.V."/>
            <person name="Hibbett D.S."/>
            <person name="Martin F."/>
        </authorList>
    </citation>
    <scope>NUCLEOTIDE SEQUENCE [LARGE SCALE GENOMIC DNA]</scope>
    <source>
        <strain evidence="2 3">SS14</strain>
    </source>
</reference>
<accession>A0A0C9U8J2</accession>
<dbReference type="OrthoDB" id="3363479at2759"/>
<feature type="compositionally biased region" description="Polar residues" evidence="1">
    <location>
        <begin position="13"/>
        <end position="22"/>
    </location>
</feature>
<dbReference type="Proteomes" id="UP000054279">
    <property type="component" value="Unassembled WGS sequence"/>
</dbReference>